<feature type="transmembrane region" description="Helical" evidence="5">
    <location>
        <begin position="188"/>
        <end position="209"/>
    </location>
</feature>
<feature type="transmembrane region" description="Helical" evidence="5">
    <location>
        <begin position="39"/>
        <end position="60"/>
    </location>
</feature>
<evidence type="ECO:0000256" key="1">
    <source>
        <dbReference type="ARBA" id="ARBA00004127"/>
    </source>
</evidence>
<dbReference type="PANTHER" id="PTHR10989:SF16">
    <property type="entry name" value="AT02829P-RELATED"/>
    <property type="match status" value="1"/>
</dbReference>
<organism evidence="6 7">
    <name type="scientific">Edhazardia aedis (strain USNM 41457)</name>
    <name type="common">Microsporidian parasite</name>
    <dbReference type="NCBI Taxonomy" id="1003232"/>
    <lineage>
        <taxon>Eukaryota</taxon>
        <taxon>Fungi</taxon>
        <taxon>Fungi incertae sedis</taxon>
        <taxon>Microsporidia</taxon>
        <taxon>Edhazardia</taxon>
    </lineage>
</organism>
<gene>
    <name evidence="6" type="ORF">EDEG_01284</name>
</gene>
<proteinExistence type="predicted"/>
<protein>
    <recommendedName>
        <fullName evidence="8">FAR-17a/AIG1-like protein</fullName>
    </recommendedName>
</protein>
<dbReference type="GO" id="GO:0012505">
    <property type="term" value="C:endomembrane system"/>
    <property type="evidence" value="ECO:0007669"/>
    <property type="project" value="UniProtKB-SubCell"/>
</dbReference>
<keyword evidence="7" id="KW-1185">Reference proteome</keyword>
<feature type="transmembrane region" description="Helical" evidence="5">
    <location>
        <begin position="81"/>
        <end position="100"/>
    </location>
</feature>
<dbReference type="InParanoid" id="J9D9P7"/>
<dbReference type="PANTHER" id="PTHR10989">
    <property type="entry name" value="ANDROGEN-INDUCED PROTEIN 1-RELATED"/>
    <property type="match status" value="1"/>
</dbReference>
<keyword evidence="3 5" id="KW-1133">Transmembrane helix</keyword>
<dbReference type="Proteomes" id="UP000003163">
    <property type="component" value="Unassembled WGS sequence"/>
</dbReference>
<dbReference type="HOGENOM" id="CLU_103036_0_0_1"/>
<reference evidence="7" key="2">
    <citation type="submission" date="2015-07" db="EMBL/GenBank/DDBJ databases">
        <title>Contrasting host-pathogen interactions and genome evolution in two generalist and specialist microsporidian pathogens of mosquitoes.</title>
        <authorList>
            <consortium name="The Broad Institute Genomics Platform"/>
            <consortium name="The Broad Institute Genome Sequencing Center for Infectious Disease"/>
            <person name="Cuomo C.A."/>
            <person name="Sanscrainte N.D."/>
            <person name="Goldberg J.M."/>
            <person name="Heiman D."/>
            <person name="Young S."/>
            <person name="Zeng Q."/>
            <person name="Becnel J.J."/>
            <person name="Birren B.W."/>
        </authorList>
    </citation>
    <scope>NUCLEOTIDE SEQUENCE [LARGE SCALE GENOMIC DNA]</scope>
    <source>
        <strain evidence="7">USNM 41457</strain>
    </source>
</reference>
<comment type="subcellular location">
    <subcellularLocation>
        <location evidence="1">Endomembrane system</location>
        <topology evidence="1">Multi-pass membrane protein</topology>
    </subcellularLocation>
</comment>
<dbReference type="AlphaFoldDB" id="J9D9P7"/>
<dbReference type="InterPro" id="IPR006838">
    <property type="entry name" value="ADTRP_AIG1"/>
</dbReference>
<dbReference type="GO" id="GO:0016020">
    <property type="term" value="C:membrane"/>
    <property type="evidence" value="ECO:0007669"/>
    <property type="project" value="InterPro"/>
</dbReference>
<comment type="caution">
    <text evidence="6">The sequence shown here is derived from an EMBL/GenBank/DDBJ whole genome shotgun (WGS) entry which is preliminary data.</text>
</comment>
<evidence type="ECO:0000256" key="2">
    <source>
        <dbReference type="ARBA" id="ARBA00022692"/>
    </source>
</evidence>
<sequence length="234" mass="28007">MLEILCKILGIFICIFGAHDDGYPDDYKKMLRQKYYNQFQYLTVIGLYMSILTLFLGLKLRIIYKLKKKQIKSLYKIYTKMLSLILPIEILISLVFWSMFIYNPVLIVKESIYEAKGFNFSQNMCLHLFPAILLAFELKNVKLKRSNVCVIAMIIFSFVYYFFCRYIAKKYKSWPYPFLDQLNEARRIVFFAVSTFISIILHEIVILISRKLKAHKKIKKIEKKKLRLHKKKLY</sequence>
<reference evidence="6 7" key="1">
    <citation type="submission" date="2011-08" db="EMBL/GenBank/DDBJ databases">
        <authorList>
            <person name="Liu Z.J."/>
            <person name="Shi F.L."/>
            <person name="Lu J.Q."/>
            <person name="Li M."/>
            <person name="Wang Z.L."/>
        </authorList>
    </citation>
    <scope>NUCLEOTIDE SEQUENCE [LARGE SCALE GENOMIC DNA]</scope>
    <source>
        <strain evidence="6 7">USNM 41457</strain>
    </source>
</reference>
<dbReference type="OMA" id="SITFWFF"/>
<feature type="transmembrane region" description="Helical" evidence="5">
    <location>
        <begin position="120"/>
        <end position="136"/>
    </location>
</feature>
<keyword evidence="2 5" id="KW-0812">Transmembrane</keyword>
<dbReference type="FunCoup" id="J9D9P7">
    <property type="interactions" value="38"/>
</dbReference>
<evidence type="ECO:0000313" key="7">
    <source>
        <dbReference type="Proteomes" id="UP000003163"/>
    </source>
</evidence>
<accession>J9D9P7</accession>
<dbReference type="Pfam" id="PF04750">
    <property type="entry name" value="Far-17a_AIG1"/>
    <property type="match status" value="1"/>
</dbReference>
<dbReference type="VEuPathDB" id="MicrosporidiaDB:EDEG_01284"/>
<feature type="transmembrane region" description="Helical" evidence="5">
    <location>
        <begin position="148"/>
        <end position="168"/>
    </location>
</feature>
<keyword evidence="4 5" id="KW-0472">Membrane</keyword>
<evidence type="ECO:0000256" key="3">
    <source>
        <dbReference type="ARBA" id="ARBA00022989"/>
    </source>
</evidence>
<dbReference type="OrthoDB" id="1898221at2759"/>
<evidence type="ECO:0000256" key="4">
    <source>
        <dbReference type="ARBA" id="ARBA00023136"/>
    </source>
</evidence>
<dbReference type="EMBL" id="AFBI03000018">
    <property type="protein sequence ID" value="EJW04491.1"/>
    <property type="molecule type" value="Genomic_DNA"/>
</dbReference>
<evidence type="ECO:0008006" key="8">
    <source>
        <dbReference type="Google" id="ProtNLM"/>
    </source>
</evidence>
<name>J9D9P7_EDHAE</name>
<evidence type="ECO:0000256" key="5">
    <source>
        <dbReference type="SAM" id="Phobius"/>
    </source>
</evidence>
<evidence type="ECO:0000313" key="6">
    <source>
        <dbReference type="EMBL" id="EJW04491.1"/>
    </source>
</evidence>